<dbReference type="InterPro" id="IPR041999">
    <property type="entry name" value="Sortase_D_1"/>
</dbReference>
<dbReference type="CDD" id="cd05828">
    <property type="entry name" value="Sortase_D_1"/>
    <property type="match status" value="1"/>
</dbReference>
<feature type="chain" id="PRO_5038091903" evidence="4">
    <location>
        <begin position="26"/>
        <end position="228"/>
    </location>
</feature>
<proteinExistence type="predicted"/>
<comment type="caution">
    <text evidence="5">The sequence shown here is derived from an EMBL/GenBank/DDBJ whole genome shotgun (WGS) entry which is preliminary data.</text>
</comment>
<organism evidence="5 6">
    <name type="scientific">Alkalicoccus luteus</name>
    <dbReference type="NCBI Taxonomy" id="1237094"/>
    <lineage>
        <taxon>Bacteria</taxon>
        <taxon>Bacillati</taxon>
        <taxon>Bacillota</taxon>
        <taxon>Bacilli</taxon>
        <taxon>Bacillales</taxon>
        <taxon>Bacillaceae</taxon>
        <taxon>Alkalicoccus</taxon>
    </lineage>
</organism>
<dbReference type="InterPro" id="IPR005754">
    <property type="entry name" value="Sortase"/>
</dbReference>
<dbReference type="Proteomes" id="UP000752012">
    <property type="component" value="Unassembled WGS sequence"/>
</dbReference>
<evidence type="ECO:0000256" key="3">
    <source>
        <dbReference type="SAM" id="MobiDB-lite"/>
    </source>
</evidence>
<dbReference type="NCBIfam" id="TIGR01076">
    <property type="entry name" value="sortase_fam"/>
    <property type="match status" value="1"/>
</dbReference>
<gene>
    <name evidence="5" type="ORF">HCN83_12945</name>
</gene>
<feature type="compositionally biased region" description="Acidic residues" evidence="3">
    <location>
        <begin position="36"/>
        <end position="68"/>
    </location>
</feature>
<keyword evidence="6" id="KW-1185">Reference proteome</keyword>
<dbReference type="RefSeq" id="WP_168008033.1">
    <property type="nucleotide sequence ID" value="NZ_JAATHJ010000023.1"/>
</dbReference>
<dbReference type="AlphaFoldDB" id="A0A969TVV0"/>
<name>A0A969TVV0_9BACI</name>
<dbReference type="GO" id="GO:0016787">
    <property type="term" value="F:hydrolase activity"/>
    <property type="evidence" value="ECO:0007669"/>
    <property type="project" value="UniProtKB-KW"/>
</dbReference>
<evidence type="ECO:0000256" key="1">
    <source>
        <dbReference type="ARBA" id="ARBA00022801"/>
    </source>
</evidence>
<dbReference type="Pfam" id="PF04203">
    <property type="entry name" value="Sortase"/>
    <property type="match status" value="1"/>
</dbReference>
<dbReference type="NCBIfam" id="NF033746">
    <property type="entry name" value="class_D_sortase"/>
    <property type="match status" value="1"/>
</dbReference>
<evidence type="ECO:0000256" key="2">
    <source>
        <dbReference type="PIRSR" id="PIRSR605754-1"/>
    </source>
</evidence>
<protein>
    <submittedName>
        <fullName evidence="5">Class D sortase</fullName>
    </submittedName>
</protein>
<dbReference type="Gene3D" id="2.40.260.10">
    <property type="entry name" value="Sortase"/>
    <property type="match status" value="1"/>
</dbReference>
<feature type="active site" description="Proton donor/acceptor" evidence="2">
    <location>
        <position position="143"/>
    </location>
</feature>
<evidence type="ECO:0000256" key="4">
    <source>
        <dbReference type="SAM" id="SignalP"/>
    </source>
</evidence>
<dbReference type="InterPro" id="IPR023365">
    <property type="entry name" value="Sortase_dom-sf"/>
</dbReference>
<dbReference type="InterPro" id="IPR053525">
    <property type="entry name" value="Sortase_D"/>
</dbReference>
<evidence type="ECO:0000313" key="6">
    <source>
        <dbReference type="Proteomes" id="UP000752012"/>
    </source>
</evidence>
<keyword evidence="4" id="KW-0732">Signal</keyword>
<dbReference type="SUPFAM" id="SSF63817">
    <property type="entry name" value="Sortase"/>
    <property type="match status" value="1"/>
</dbReference>
<feature type="active site" description="Acyl-thioester intermediate" evidence="2">
    <location>
        <position position="200"/>
    </location>
</feature>
<feature type="signal peptide" evidence="4">
    <location>
        <begin position="1"/>
        <end position="25"/>
    </location>
</feature>
<dbReference type="EMBL" id="JAATHJ010000023">
    <property type="protein sequence ID" value="NJP38497.1"/>
    <property type="molecule type" value="Genomic_DNA"/>
</dbReference>
<keyword evidence="1" id="KW-0378">Hydrolase</keyword>
<reference evidence="5 6" key="1">
    <citation type="submission" date="2020-03" db="EMBL/GenBank/DDBJ databases">
        <title>Assessment of the enzymatic potential of alkaline-tolerant lipase obtained from Bacillus luteus H11 (technogenic soil) for the bioremediation of saline soils contaminated with petroleum substances.</title>
        <authorList>
            <person name="Kalwasinska A."/>
        </authorList>
    </citation>
    <scope>NUCLEOTIDE SEQUENCE [LARGE SCALE GENOMIC DNA]</scope>
    <source>
        <strain evidence="5 6">H11</strain>
    </source>
</reference>
<feature type="region of interest" description="Disordered" evidence="3">
    <location>
        <begin position="28"/>
        <end position="80"/>
    </location>
</feature>
<accession>A0A969TVV0</accession>
<evidence type="ECO:0000313" key="5">
    <source>
        <dbReference type="EMBL" id="NJP38497.1"/>
    </source>
</evidence>
<sequence>MRKKIAVLLITAGLAGAAWNGYAWATESSSGREALESDDIVALEPEAEESPPVEAEANEPEELDEPADLPEPAFDAPASDEPRMYEEYDKGDDIGWLLIPAVDMKYPIYWGTDDETLKQGVGYHEGDFTVPPDGMQHTVLSGHRDTVFRELGELEDGDSMYIQFEGVQYEYEIDKTWITDAEDRTVIVDKDEPVLTLTTCYPFTFIGPAPDRYIIEAPLVDTVPMEEG</sequence>